<sequence length="115" mass="12477">MAVAELEALAARVRFDLESAGFTPVPPGHEDDPDGGLLVTVFHGHVHVSWRMHDRLGDAALDIKEAGRQGEDVVVRYETTRATMHLALGSILNAFGYRARPHALGFGHIIAPDQS</sequence>
<dbReference type="RefSeq" id="WP_059265619.1">
    <property type="nucleotide sequence ID" value="NZ_KQ948365.1"/>
</dbReference>
<comment type="caution">
    <text evidence="1">The sequence shown here is derived from an EMBL/GenBank/DDBJ whole genome shotgun (WGS) entry which is preliminary data.</text>
</comment>
<organism evidence="1 2">
    <name type="scientific">Streptomyces corchorusii</name>
    <name type="common">Streptomyces chibaensis</name>
    <dbReference type="NCBI Taxonomy" id="1903"/>
    <lineage>
        <taxon>Bacteria</taxon>
        <taxon>Bacillati</taxon>
        <taxon>Actinomycetota</taxon>
        <taxon>Actinomycetes</taxon>
        <taxon>Kitasatosporales</taxon>
        <taxon>Streptomycetaceae</taxon>
        <taxon>Streptomyces</taxon>
    </lineage>
</organism>
<gene>
    <name evidence="1" type="ORF">AQJ11_32980</name>
</gene>
<name>A0A101PVW5_STRCK</name>
<protein>
    <submittedName>
        <fullName evidence="1">Uncharacterized protein</fullName>
    </submittedName>
</protein>
<keyword evidence="2" id="KW-1185">Reference proteome</keyword>
<dbReference type="Proteomes" id="UP000053398">
    <property type="component" value="Unassembled WGS sequence"/>
</dbReference>
<evidence type="ECO:0000313" key="1">
    <source>
        <dbReference type="EMBL" id="KUN18620.1"/>
    </source>
</evidence>
<dbReference type="EMBL" id="LMWP01000042">
    <property type="protein sequence ID" value="KUN18620.1"/>
    <property type="molecule type" value="Genomic_DNA"/>
</dbReference>
<accession>A0A101PVW5</accession>
<dbReference type="AlphaFoldDB" id="A0A101PVW5"/>
<evidence type="ECO:0000313" key="2">
    <source>
        <dbReference type="Proteomes" id="UP000053398"/>
    </source>
</evidence>
<proteinExistence type="predicted"/>
<reference evidence="1 2" key="1">
    <citation type="submission" date="2015-10" db="EMBL/GenBank/DDBJ databases">
        <title>Draft genome sequence of Streptomyces corchorusii DSM 40340, type strain for the species Streptomyces corchorusii.</title>
        <authorList>
            <person name="Ruckert C."/>
            <person name="Winkler A."/>
            <person name="Kalinowski J."/>
            <person name="Kampfer P."/>
            <person name="Glaeser S."/>
        </authorList>
    </citation>
    <scope>NUCLEOTIDE SEQUENCE [LARGE SCALE GENOMIC DNA]</scope>
    <source>
        <strain evidence="1 2">DSM 40340</strain>
    </source>
</reference>